<evidence type="ECO:0000313" key="1">
    <source>
        <dbReference type="EMBL" id="GAF90825.1"/>
    </source>
</evidence>
<sequence length="88" mass="10441">MGGVFIELIQSRIDRERSEIKLNESFMKRTESEIKLNNLGAKRIKNEISLQEINLNLKLMEKDFTRNFVDKIDKTEKDKKENIVNYHA</sequence>
<gene>
    <name evidence="1" type="ORF">S01H1_29521</name>
</gene>
<accession>X0UQP8</accession>
<dbReference type="AlphaFoldDB" id="X0UQP8"/>
<proteinExistence type="predicted"/>
<dbReference type="EMBL" id="BARS01018109">
    <property type="protein sequence ID" value="GAF90825.1"/>
    <property type="molecule type" value="Genomic_DNA"/>
</dbReference>
<organism evidence="1">
    <name type="scientific">marine sediment metagenome</name>
    <dbReference type="NCBI Taxonomy" id="412755"/>
    <lineage>
        <taxon>unclassified sequences</taxon>
        <taxon>metagenomes</taxon>
        <taxon>ecological metagenomes</taxon>
    </lineage>
</organism>
<reference evidence="1" key="1">
    <citation type="journal article" date="2014" name="Front. Microbiol.">
        <title>High frequency of phylogenetically diverse reductive dehalogenase-homologous genes in deep subseafloor sedimentary metagenomes.</title>
        <authorList>
            <person name="Kawai M."/>
            <person name="Futagami T."/>
            <person name="Toyoda A."/>
            <person name="Takaki Y."/>
            <person name="Nishi S."/>
            <person name="Hori S."/>
            <person name="Arai W."/>
            <person name="Tsubouchi T."/>
            <person name="Morono Y."/>
            <person name="Uchiyama I."/>
            <person name="Ito T."/>
            <person name="Fujiyama A."/>
            <person name="Inagaki F."/>
            <person name="Takami H."/>
        </authorList>
    </citation>
    <scope>NUCLEOTIDE SEQUENCE</scope>
    <source>
        <strain evidence="1">Expedition CK06-06</strain>
    </source>
</reference>
<name>X0UQP8_9ZZZZ</name>
<protein>
    <submittedName>
        <fullName evidence="1">Uncharacterized protein</fullName>
    </submittedName>
</protein>
<comment type="caution">
    <text evidence="1">The sequence shown here is derived from an EMBL/GenBank/DDBJ whole genome shotgun (WGS) entry which is preliminary data.</text>
</comment>